<sequence length="395" mass="45067">MAVFPLELIENILAHAYAEYQPLKKPLVLHQCALVCVEWRDIAQSFIFSEILLSADIPDEKLDIFRDNSRLPQYVRTLYLSCNRGLDGGEQFLPLLPNVRQLCVLNYGIVSALLRGPTAERFMGNLTSLCLEGAATPFWAGVFYLCHSLRELEMTDAEFDFDETQDLAKDRPISRLRSLGIAGDRESHMEILQWMLKPQSPFDLTGLTTFRTSNCLDCSEEFEPYSWIQQIIKLCASSLRDLEVRPPTTLALQNPDLTSGSLLYPSTLCNLRVFTISIMQETTGDVKLMNYIPWMKTFFSLLPNSNRLEEIYISCTFMDYTNYDRVDEKIGFYDWEALDTMLTSSHFNLRRVVLDIDRSGSGGLVISAPLLREFLPGLTEKGILEIKFPTRLGFV</sequence>
<reference evidence="1 2" key="1">
    <citation type="journal article" date="2019" name="Nat. Ecol. Evol.">
        <title>Megaphylogeny resolves global patterns of mushroom evolution.</title>
        <authorList>
            <person name="Varga T."/>
            <person name="Krizsan K."/>
            <person name="Foldi C."/>
            <person name="Dima B."/>
            <person name="Sanchez-Garcia M."/>
            <person name="Sanchez-Ramirez S."/>
            <person name="Szollosi G.J."/>
            <person name="Szarkandi J.G."/>
            <person name="Papp V."/>
            <person name="Albert L."/>
            <person name="Andreopoulos W."/>
            <person name="Angelini C."/>
            <person name="Antonin V."/>
            <person name="Barry K.W."/>
            <person name="Bougher N.L."/>
            <person name="Buchanan P."/>
            <person name="Buyck B."/>
            <person name="Bense V."/>
            <person name="Catcheside P."/>
            <person name="Chovatia M."/>
            <person name="Cooper J."/>
            <person name="Damon W."/>
            <person name="Desjardin D."/>
            <person name="Finy P."/>
            <person name="Geml J."/>
            <person name="Haridas S."/>
            <person name="Hughes K."/>
            <person name="Justo A."/>
            <person name="Karasinski D."/>
            <person name="Kautmanova I."/>
            <person name="Kiss B."/>
            <person name="Kocsube S."/>
            <person name="Kotiranta H."/>
            <person name="LaButti K.M."/>
            <person name="Lechner B.E."/>
            <person name="Liimatainen K."/>
            <person name="Lipzen A."/>
            <person name="Lukacs Z."/>
            <person name="Mihaltcheva S."/>
            <person name="Morgado L.N."/>
            <person name="Niskanen T."/>
            <person name="Noordeloos M.E."/>
            <person name="Ohm R.A."/>
            <person name="Ortiz-Santana B."/>
            <person name="Ovrebo C."/>
            <person name="Racz N."/>
            <person name="Riley R."/>
            <person name="Savchenko A."/>
            <person name="Shiryaev A."/>
            <person name="Soop K."/>
            <person name="Spirin V."/>
            <person name="Szebenyi C."/>
            <person name="Tomsovsky M."/>
            <person name="Tulloss R.E."/>
            <person name="Uehling J."/>
            <person name="Grigoriev I.V."/>
            <person name="Vagvolgyi C."/>
            <person name="Papp T."/>
            <person name="Martin F.M."/>
            <person name="Miettinen O."/>
            <person name="Hibbett D.S."/>
            <person name="Nagy L.G."/>
        </authorList>
    </citation>
    <scope>NUCLEOTIDE SEQUENCE [LARGE SCALE GENOMIC DNA]</scope>
    <source>
        <strain evidence="1 2">NL-1719</strain>
    </source>
</reference>
<proteinExistence type="predicted"/>
<dbReference type="EMBL" id="ML208485">
    <property type="protein sequence ID" value="TFK64190.1"/>
    <property type="molecule type" value="Genomic_DNA"/>
</dbReference>
<gene>
    <name evidence="1" type="ORF">BDN72DRAFT_846809</name>
</gene>
<evidence type="ECO:0000313" key="2">
    <source>
        <dbReference type="Proteomes" id="UP000308600"/>
    </source>
</evidence>
<name>A0ACD3AFI5_9AGAR</name>
<dbReference type="Proteomes" id="UP000308600">
    <property type="component" value="Unassembled WGS sequence"/>
</dbReference>
<organism evidence="1 2">
    <name type="scientific">Pluteus cervinus</name>
    <dbReference type="NCBI Taxonomy" id="181527"/>
    <lineage>
        <taxon>Eukaryota</taxon>
        <taxon>Fungi</taxon>
        <taxon>Dikarya</taxon>
        <taxon>Basidiomycota</taxon>
        <taxon>Agaricomycotina</taxon>
        <taxon>Agaricomycetes</taxon>
        <taxon>Agaricomycetidae</taxon>
        <taxon>Agaricales</taxon>
        <taxon>Pluteineae</taxon>
        <taxon>Pluteaceae</taxon>
        <taxon>Pluteus</taxon>
    </lineage>
</organism>
<evidence type="ECO:0000313" key="1">
    <source>
        <dbReference type="EMBL" id="TFK64190.1"/>
    </source>
</evidence>
<keyword evidence="2" id="KW-1185">Reference proteome</keyword>
<protein>
    <submittedName>
        <fullName evidence="1">Uncharacterized protein</fullName>
    </submittedName>
</protein>
<accession>A0ACD3AFI5</accession>